<dbReference type="SUPFAM" id="SSF46938">
    <property type="entry name" value="CRAL/TRIO N-terminal domain"/>
    <property type="match status" value="1"/>
</dbReference>
<dbReference type="AlphaFoldDB" id="A0A7I8VYQ1"/>
<feature type="domain" description="GOLD" evidence="2">
    <location>
        <begin position="262"/>
        <end position="372"/>
    </location>
</feature>
<protein>
    <submittedName>
        <fullName evidence="3">DgyrCDS9274</fullName>
    </submittedName>
</protein>
<evidence type="ECO:0000259" key="1">
    <source>
        <dbReference type="PROSITE" id="PS50191"/>
    </source>
</evidence>
<dbReference type="Gene3D" id="3.40.525.10">
    <property type="entry name" value="CRAL-TRIO lipid binding domain"/>
    <property type="match status" value="1"/>
</dbReference>
<dbReference type="OrthoDB" id="1434354at2759"/>
<dbReference type="InterPro" id="IPR011074">
    <property type="entry name" value="CRAL/TRIO_N_dom"/>
</dbReference>
<dbReference type="InterPro" id="IPR009038">
    <property type="entry name" value="GOLD_dom"/>
</dbReference>
<feature type="domain" description="CRAL-TRIO" evidence="1">
    <location>
        <begin position="72"/>
        <end position="245"/>
    </location>
</feature>
<dbReference type="InterPro" id="IPR051064">
    <property type="entry name" value="SEC14/CRAL-TRIO_domain"/>
</dbReference>
<dbReference type="InterPro" id="IPR036865">
    <property type="entry name" value="CRAL-TRIO_dom_sf"/>
</dbReference>
<dbReference type="PRINTS" id="PR00180">
    <property type="entry name" value="CRETINALDHBP"/>
</dbReference>
<dbReference type="Proteomes" id="UP000549394">
    <property type="component" value="Unassembled WGS sequence"/>
</dbReference>
<gene>
    <name evidence="3" type="ORF">DGYR_LOCUS8766</name>
</gene>
<comment type="caution">
    <text evidence="3">The sequence shown here is derived from an EMBL/GenBank/DDBJ whole genome shotgun (WGS) entry which is preliminary data.</text>
</comment>
<dbReference type="SUPFAM" id="SSF52087">
    <property type="entry name" value="CRAL/TRIO domain"/>
    <property type="match status" value="1"/>
</dbReference>
<proteinExistence type="predicted"/>
<dbReference type="PROSITE" id="PS50866">
    <property type="entry name" value="GOLD"/>
    <property type="match status" value="1"/>
</dbReference>
<dbReference type="CDD" id="cd00170">
    <property type="entry name" value="SEC14"/>
    <property type="match status" value="1"/>
</dbReference>
<dbReference type="GO" id="GO:0005737">
    <property type="term" value="C:cytoplasm"/>
    <property type="evidence" value="ECO:0007669"/>
    <property type="project" value="TreeGrafter"/>
</dbReference>
<dbReference type="PANTHER" id="PTHR23324:SF83">
    <property type="entry name" value="SEC14-LIKE PROTEIN 2"/>
    <property type="match status" value="1"/>
</dbReference>
<evidence type="ECO:0000313" key="4">
    <source>
        <dbReference type="Proteomes" id="UP000549394"/>
    </source>
</evidence>
<dbReference type="PANTHER" id="PTHR23324">
    <property type="entry name" value="SEC14 RELATED PROTEIN"/>
    <property type="match status" value="1"/>
</dbReference>
<dbReference type="PROSITE" id="PS50191">
    <property type="entry name" value="CRAL_TRIO"/>
    <property type="match status" value="1"/>
</dbReference>
<keyword evidence="4" id="KW-1185">Reference proteome</keyword>
<dbReference type="SMART" id="SM00516">
    <property type="entry name" value="SEC14"/>
    <property type="match status" value="1"/>
</dbReference>
<dbReference type="Gene3D" id="2.60.120.680">
    <property type="entry name" value="GOLD domain"/>
    <property type="match status" value="1"/>
</dbReference>
<evidence type="ECO:0000259" key="2">
    <source>
        <dbReference type="PROSITE" id="PS50866"/>
    </source>
</evidence>
<organism evidence="3 4">
    <name type="scientific">Dimorphilus gyrociliatus</name>
    <dbReference type="NCBI Taxonomy" id="2664684"/>
    <lineage>
        <taxon>Eukaryota</taxon>
        <taxon>Metazoa</taxon>
        <taxon>Spiralia</taxon>
        <taxon>Lophotrochozoa</taxon>
        <taxon>Annelida</taxon>
        <taxon>Polychaeta</taxon>
        <taxon>Polychaeta incertae sedis</taxon>
        <taxon>Dinophilidae</taxon>
        <taxon>Dimorphilus</taxon>
    </lineage>
</organism>
<dbReference type="InterPro" id="IPR001251">
    <property type="entry name" value="CRAL-TRIO_dom"/>
</dbReference>
<evidence type="ECO:0000313" key="3">
    <source>
        <dbReference type="EMBL" id="CAD5120713.1"/>
    </source>
</evidence>
<accession>A0A7I8VYQ1</accession>
<dbReference type="SUPFAM" id="SSF101576">
    <property type="entry name" value="Supernatant protein factor (SPF), C-terminal domain"/>
    <property type="match status" value="1"/>
</dbReference>
<sequence>MNQFDLDDNKLEILNKFKDRISDLELPYNEDYYVIKWLKARCFDIDKAEKMIRNSMEYRAQNDMINIDKYDPPEVIKRYSATGLFPTSKDGYPFQWELFGRLDMKGLMYSCKKSDLEMNTISQAYKMEKYCRQQTVKMNKLIDGIIVIFDMEKCGTSHLWRSGIQMYMYLVQLLEDNYPEMVKYLYVINAPAFLPILYRIAKPLLSDDMRNKIQFLGSDFRQRLIDKIGAEYLPQCLGGTLTGPNGDARCCHLATQGGKIPESYYLKNVNFLDHLEKVTVPRADKLVIKFQVEEKDSILKWEFQTNDKDIGFGISFRGNEKEKKILPITRINSHIVPEYGSLVCENLGLYKVIFDNSFSWTKSKVLFYNIELCVKGELEDLQEDLKKNDS</sequence>
<dbReference type="InterPro" id="IPR036598">
    <property type="entry name" value="GOLD_dom_sf"/>
</dbReference>
<reference evidence="3 4" key="1">
    <citation type="submission" date="2020-08" db="EMBL/GenBank/DDBJ databases">
        <authorList>
            <person name="Hejnol A."/>
        </authorList>
    </citation>
    <scope>NUCLEOTIDE SEQUENCE [LARGE SCALE GENOMIC DNA]</scope>
</reference>
<name>A0A7I8VYQ1_9ANNE</name>
<dbReference type="Pfam" id="PF00650">
    <property type="entry name" value="CRAL_TRIO"/>
    <property type="match status" value="1"/>
</dbReference>
<dbReference type="EMBL" id="CAJFCJ010000013">
    <property type="protein sequence ID" value="CAD5120713.1"/>
    <property type="molecule type" value="Genomic_DNA"/>
</dbReference>
<dbReference type="SMART" id="SM01100">
    <property type="entry name" value="CRAL_TRIO_N"/>
    <property type="match status" value="1"/>
</dbReference>
<dbReference type="InterPro" id="IPR036273">
    <property type="entry name" value="CRAL/TRIO_N_dom_sf"/>
</dbReference>